<dbReference type="InterPro" id="IPR041375">
    <property type="entry name" value="VapC45_PIN-like"/>
</dbReference>
<accession>Q2JE17</accession>
<dbReference type="eggNOG" id="ENOG502ZMEC">
    <property type="taxonomic scope" value="Bacteria"/>
</dbReference>
<dbReference type="RefSeq" id="WP_011435543.1">
    <property type="nucleotide sequence ID" value="NC_007777.1"/>
</dbReference>
<protein>
    <recommendedName>
        <fullName evidence="1">VapC45 PIN like domain-containing protein</fullName>
    </recommendedName>
</protein>
<evidence type="ECO:0000313" key="3">
    <source>
        <dbReference type="Proteomes" id="UP000001937"/>
    </source>
</evidence>
<proteinExistence type="predicted"/>
<feature type="domain" description="VapC45 PIN like" evidence="1">
    <location>
        <begin position="10"/>
        <end position="90"/>
    </location>
</feature>
<dbReference type="Proteomes" id="UP000001937">
    <property type="component" value="Chromosome"/>
</dbReference>
<evidence type="ECO:0000259" key="1">
    <source>
        <dbReference type="Pfam" id="PF18478"/>
    </source>
</evidence>
<organism evidence="2 3">
    <name type="scientific">Frankia casuarinae (strain DSM 45818 / CECT 9043 / HFP020203 / CcI3)</name>
    <dbReference type="NCBI Taxonomy" id="106370"/>
    <lineage>
        <taxon>Bacteria</taxon>
        <taxon>Bacillati</taxon>
        <taxon>Actinomycetota</taxon>
        <taxon>Actinomycetes</taxon>
        <taxon>Frankiales</taxon>
        <taxon>Frankiaceae</taxon>
        <taxon>Frankia</taxon>
    </lineage>
</organism>
<sequence>MNAAADLQARFFVNENTLPLGKALAAVRTDVIHPGHRRCPITLGTKDVRWLPYVGEEGLLLITRDNMIRCRAVEKQIFLASEVKGLFLTKSGSMSRWDMLRMVVQHWGKIEPLVEEKGPFFYSLTQAGVRKLTLPVPQDLRGQEDES</sequence>
<reference evidence="2 3" key="1">
    <citation type="journal article" date="2007" name="Genome Res.">
        <title>Genome characteristics of facultatively symbiotic Frankia sp. strains reflect host range and host plant biogeography.</title>
        <authorList>
            <person name="Normand P."/>
            <person name="Lapierre P."/>
            <person name="Tisa L.S."/>
            <person name="Gogarten J.P."/>
            <person name="Alloisio N."/>
            <person name="Bagnarol E."/>
            <person name="Bassi C.A."/>
            <person name="Berry A.M."/>
            <person name="Bickhart D.M."/>
            <person name="Choisne N."/>
            <person name="Couloux A."/>
            <person name="Cournoyer B."/>
            <person name="Cruveiller S."/>
            <person name="Daubin V."/>
            <person name="Demange N."/>
            <person name="Francino M.P."/>
            <person name="Goltsman E."/>
            <person name="Huang Y."/>
            <person name="Kopp O.R."/>
            <person name="Labarre L."/>
            <person name="Lapidus A."/>
            <person name="Lavire C."/>
            <person name="Marechal J."/>
            <person name="Martinez M."/>
            <person name="Mastronunzio J.E."/>
            <person name="Mullin B.C."/>
            <person name="Niemann J."/>
            <person name="Pujic P."/>
            <person name="Rawnsley T."/>
            <person name="Rouy Z."/>
            <person name="Schenowitz C."/>
            <person name="Sellstedt A."/>
            <person name="Tavares F."/>
            <person name="Tomkins J.P."/>
            <person name="Vallenet D."/>
            <person name="Valverde C."/>
            <person name="Wall L.G."/>
            <person name="Wang Y."/>
            <person name="Medigue C."/>
            <person name="Benson D.R."/>
        </authorList>
    </citation>
    <scope>NUCLEOTIDE SEQUENCE [LARGE SCALE GENOMIC DNA]</scope>
    <source>
        <strain evidence="3">DSM 45818 / CECT 9043 / CcI3</strain>
    </source>
</reference>
<dbReference type="EMBL" id="CP000249">
    <property type="protein sequence ID" value="ABD10475.1"/>
    <property type="molecule type" value="Genomic_DNA"/>
</dbReference>
<name>Q2JE17_FRACC</name>
<dbReference type="OrthoDB" id="3828387at2"/>
<dbReference type="AlphaFoldDB" id="Q2JE17"/>
<dbReference type="HOGENOM" id="CLU_1812965_0_0_11"/>
<dbReference type="STRING" id="106370.Francci3_1094"/>
<keyword evidence="3" id="KW-1185">Reference proteome</keyword>
<evidence type="ECO:0000313" key="2">
    <source>
        <dbReference type="EMBL" id="ABD10475.1"/>
    </source>
</evidence>
<accession>A0A1X1PRL1</accession>
<dbReference type="Pfam" id="PF18478">
    <property type="entry name" value="PIN_10"/>
    <property type="match status" value="1"/>
</dbReference>
<dbReference type="KEGG" id="fra:Francci3_1094"/>
<gene>
    <name evidence="2" type="ordered locus">Francci3_1094</name>
</gene>